<keyword evidence="7 9" id="KW-0472">Membrane</keyword>
<dbReference type="InterPro" id="IPR000515">
    <property type="entry name" value="MetI-like"/>
</dbReference>
<evidence type="ECO:0000256" key="6">
    <source>
        <dbReference type="ARBA" id="ARBA00022989"/>
    </source>
</evidence>
<evidence type="ECO:0000256" key="4">
    <source>
        <dbReference type="ARBA" id="ARBA00022475"/>
    </source>
</evidence>
<dbReference type="Gene3D" id="1.10.3720.10">
    <property type="entry name" value="MetI-like"/>
    <property type="match status" value="1"/>
</dbReference>
<name>A0A6J6IXP2_9ZZZZ</name>
<gene>
    <name evidence="11" type="ORF">UFOPK1981_00602</name>
</gene>
<dbReference type="GO" id="GO:0055085">
    <property type="term" value="P:transmembrane transport"/>
    <property type="evidence" value="ECO:0007669"/>
    <property type="project" value="InterPro"/>
</dbReference>
<dbReference type="PANTHER" id="PTHR42929">
    <property type="entry name" value="INNER MEMBRANE ABC TRANSPORTER PERMEASE PROTEIN YDCU-RELATED-RELATED"/>
    <property type="match status" value="1"/>
</dbReference>
<dbReference type="CDD" id="cd06261">
    <property type="entry name" value="TM_PBP2"/>
    <property type="match status" value="1"/>
</dbReference>
<reference evidence="11" key="1">
    <citation type="submission" date="2020-05" db="EMBL/GenBank/DDBJ databases">
        <authorList>
            <person name="Chiriac C."/>
            <person name="Salcher M."/>
            <person name="Ghai R."/>
            <person name="Kavagutti S V."/>
        </authorList>
    </citation>
    <scope>NUCLEOTIDE SEQUENCE</scope>
</reference>
<dbReference type="Pfam" id="PF00528">
    <property type="entry name" value="BPD_transp_1"/>
    <property type="match status" value="1"/>
</dbReference>
<dbReference type="InterPro" id="IPR035906">
    <property type="entry name" value="MetI-like_sf"/>
</dbReference>
<evidence type="ECO:0000256" key="3">
    <source>
        <dbReference type="ARBA" id="ARBA00022448"/>
    </source>
</evidence>
<keyword evidence="4" id="KW-1003">Cell membrane</keyword>
<evidence type="ECO:0000256" key="9">
    <source>
        <dbReference type="SAM" id="Phobius"/>
    </source>
</evidence>
<evidence type="ECO:0000256" key="1">
    <source>
        <dbReference type="ARBA" id="ARBA00004651"/>
    </source>
</evidence>
<feature type="transmembrane region" description="Helical" evidence="9">
    <location>
        <begin position="87"/>
        <end position="114"/>
    </location>
</feature>
<evidence type="ECO:0000256" key="8">
    <source>
        <dbReference type="SAM" id="MobiDB-lite"/>
    </source>
</evidence>
<dbReference type="EMBL" id="CAEZVI010000060">
    <property type="protein sequence ID" value="CAB4629331.1"/>
    <property type="molecule type" value="Genomic_DNA"/>
</dbReference>
<feature type="region of interest" description="Disordered" evidence="8">
    <location>
        <begin position="1"/>
        <end position="23"/>
    </location>
</feature>
<evidence type="ECO:0000256" key="7">
    <source>
        <dbReference type="ARBA" id="ARBA00023136"/>
    </source>
</evidence>
<comment type="subcellular location">
    <subcellularLocation>
        <location evidence="1">Cell membrane</location>
        <topology evidence="1">Multi-pass membrane protein</topology>
    </subcellularLocation>
</comment>
<feature type="transmembrane region" description="Helical" evidence="9">
    <location>
        <begin position="126"/>
        <end position="148"/>
    </location>
</feature>
<comment type="similarity">
    <text evidence="2">Belongs to the binding-protein-dependent transport system permease family. CysTW subfamily.</text>
</comment>
<evidence type="ECO:0000259" key="10">
    <source>
        <dbReference type="PROSITE" id="PS50928"/>
    </source>
</evidence>
<evidence type="ECO:0000256" key="5">
    <source>
        <dbReference type="ARBA" id="ARBA00022692"/>
    </source>
</evidence>
<dbReference type="AlphaFoldDB" id="A0A6J6IXP2"/>
<feature type="transmembrane region" description="Helical" evidence="9">
    <location>
        <begin position="275"/>
        <end position="297"/>
    </location>
</feature>
<dbReference type="PANTHER" id="PTHR42929:SF1">
    <property type="entry name" value="INNER MEMBRANE ABC TRANSPORTER PERMEASE PROTEIN YDCU-RELATED"/>
    <property type="match status" value="1"/>
</dbReference>
<organism evidence="11">
    <name type="scientific">freshwater metagenome</name>
    <dbReference type="NCBI Taxonomy" id="449393"/>
    <lineage>
        <taxon>unclassified sequences</taxon>
        <taxon>metagenomes</taxon>
        <taxon>ecological metagenomes</taxon>
    </lineage>
</organism>
<keyword evidence="6 9" id="KW-1133">Transmembrane helix</keyword>
<protein>
    <submittedName>
        <fullName evidence="11">Unannotated protein</fullName>
    </submittedName>
</protein>
<keyword evidence="3" id="KW-0813">Transport</keyword>
<feature type="domain" description="ABC transmembrane type-1" evidence="10">
    <location>
        <begin position="83"/>
        <end position="296"/>
    </location>
</feature>
<evidence type="ECO:0000313" key="11">
    <source>
        <dbReference type="EMBL" id="CAB4629331.1"/>
    </source>
</evidence>
<keyword evidence="5 9" id="KW-0812">Transmembrane</keyword>
<accession>A0A6J6IXP2</accession>
<proteinExistence type="inferred from homology"/>
<feature type="transmembrane region" description="Helical" evidence="9">
    <location>
        <begin position="168"/>
        <end position="193"/>
    </location>
</feature>
<dbReference type="SUPFAM" id="SSF161098">
    <property type="entry name" value="MetI-like"/>
    <property type="match status" value="1"/>
</dbReference>
<feature type="transmembrane region" description="Helical" evidence="9">
    <location>
        <begin position="214"/>
        <end position="236"/>
    </location>
</feature>
<dbReference type="PROSITE" id="PS50928">
    <property type="entry name" value="ABC_TM1"/>
    <property type="match status" value="1"/>
</dbReference>
<sequence>MTAAAMRSISETTTGGNPGRGSLKGPLRSLRTYVGLFPFFIYSGIFLAIPTLQVVILAFRNQDGAWTLENLKESVTGVYLLSFQQSILLSAISAITAAIFGFLAAYAITVSNIGVLRRVIQTVSGVFANTGGVPLAFFFIASIGTYGLLTTTLKKMGVDIYGGGWTLFTFSGLVLVYLYFQIPLMIIVILPAIDGLRLEWREAAGSLGASKWQFWRYVAIPLLAPAFTGALLLLFANSFAAYATASALTSGTIPLVPLQIGSLVSGNVIADKANLGYALGFGMVVVIGFVMTGYALLQRKTAKWLNN</sequence>
<evidence type="ECO:0000256" key="2">
    <source>
        <dbReference type="ARBA" id="ARBA00007069"/>
    </source>
</evidence>
<dbReference type="GO" id="GO:0005886">
    <property type="term" value="C:plasma membrane"/>
    <property type="evidence" value="ECO:0007669"/>
    <property type="project" value="UniProtKB-SubCell"/>
</dbReference>
<feature type="transmembrane region" description="Helical" evidence="9">
    <location>
        <begin position="33"/>
        <end position="59"/>
    </location>
</feature>